<evidence type="ECO:0000313" key="3">
    <source>
        <dbReference type="Proteomes" id="UP000279236"/>
    </source>
</evidence>
<comment type="caution">
    <text evidence="2">The sequence shown here is derived from an EMBL/GenBank/DDBJ whole genome shotgun (WGS) entry which is preliminary data.</text>
</comment>
<gene>
    <name evidence="2" type="ORF">EHS24_008200</name>
</gene>
<dbReference type="RefSeq" id="XP_028476453.1">
    <property type="nucleotide sequence ID" value="XM_028623520.1"/>
</dbReference>
<evidence type="ECO:0000313" key="2">
    <source>
        <dbReference type="EMBL" id="RSH81998.1"/>
    </source>
</evidence>
<dbReference type="AlphaFoldDB" id="A0A427XT69"/>
<accession>A0A427XT69</accession>
<dbReference type="OrthoDB" id="10645702at2759"/>
<feature type="region of interest" description="Disordered" evidence="1">
    <location>
        <begin position="1"/>
        <end position="24"/>
    </location>
</feature>
<proteinExistence type="predicted"/>
<dbReference type="EMBL" id="RSCE01000006">
    <property type="protein sequence ID" value="RSH81998.1"/>
    <property type="molecule type" value="Genomic_DNA"/>
</dbReference>
<protein>
    <submittedName>
        <fullName evidence="2">Uncharacterized protein</fullName>
    </submittedName>
</protein>
<evidence type="ECO:0000256" key="1">
    <source>
        <dbReference type="SAM" id="MobiDB-lite"/>
    </source>
</evidence>
<feature type="compositionally biased region" description="Pro residues" evidence="1">
    <location>
        <begin position="1"/>
        <end position="11"/>
    </location>
</feature>
<dbReference type="Proteomes" id="UP000279236">
    <property type="component" value="Unassembled WGS sequence"/>
</dbReference>
<sequence>MSTPFITPPRPQINLDSSPTPHPKPLADIQNGFADAGGRPLLAGGTRWPDPHPNAFHVMNNALKLAAAIILHPKGLEIASQIMSGSKHPNKLYPTAIRRALSLGTVIILVDHSMEPTVFGRHLHANVDDMEGDIKHRIIFVNPWNIQRLVDAQLAAKDCADDYHRHLFIAAVGLAHELIHLLRAQVYTILLPFGINVPFMTPPRNGSDDEGGWAFEEEMMGGHFEGLWVTDDEPEAFEVTIGTVGGLAIGVADPAPANIRKTSPFDHLAVSNPDGKLYKVPETWISETVNYFEKYGCVDSIVFPPTMDPTPLRRDEVKRLGLHKTRPSCVIYCRPGVPQPHVPQPQST</sequence>
<reference evidence="2 3" key="1">
    <citation type="submission" date="2018-11" db="EMBL/GenBank/DDBJ databases">
        <title>Genome sequence of Apiotrichum porosum DSM 27194.</title>
        <authorList>
            <person name="Aliyu H."/>
            <person name="Gorte O."/>
            <person name="Ochsenreither K."/>
        </authorList>
    </citation>
    <scope>NUCLEOTIDE SEQUENCE [LARGE SCALE GENOMIC DNA]</scope>
    <source>
        <strain evidence="2 3">DSM 27194</strain>
    </source>
</reference>
<name>A0A427XT69_9TREE</name>
<dbReference type="GeneID" id="39592743"/>
<organism evidence="2 3">
    <name type="scientific">Apiotrichum porosum</name>
    <dbReference type="NCBI Taxonomy" id="105984"/>
    <lineage>
        <taxon>Eukaryota</taxon>
        <taxon>Fungi</taxon>
        <taxon>Dikarya</taxon>
        <taxon>Basidiomycota</taxon>
        <taxon>Agaricomycotina</taxon>
        <taxon>Tremellomycetes</taxon>
        <taxon>Trichosporonales</taxon>
        <taxon>Trichosporonaceae</taxon>
        <taxon>Apiotrichum</taxon>
    </lineage>
</organism>
<keyword evidence="3" id="KW-1185">Reference proteome</keyword>